<dbReference type="EMBL" id="OU963868">
    <property type="protein sequence ID" value="CAH0392705.1"/>
    <property type="molecule type" value="Genomic_DNA"/>
</dbReference>
<protein>
    <submittedName>
        <fullName evidence="2">Uncharacterized protein</fullName>
    </submittedName>
</protein>
<organism evidence="2 3">
    <name type="scientific">Bemisia tabaci</name>
    <name type="common">Sweetpotato whitefly</name>
    <name type="synonym">Aleurodes tabaci</name>
    <dbReference type="NCBI Taxonomy" id="7038"/>
    <lineage>
        <taxon>Eukaryota</taxon>
        <taxon>Metazoa</taxon>
        <taxon>Ecdysozoa</taxon>
        <taxon>Arthropoda</taxon>
        <taxon>Hexapoda</taxon>
        <taxon>Insecta</taxon>
        <taxon>Pterygota</taxon>
        <taxon>Neoptera</taxon>
        <taxon>Paraneoptera</taxon>
        <taxon>Hemiptera</taxon>
        <taxon>Sternorrhyncha</taxon>
        <taxon>Aleyrodoidea</taxon>
        <taxon>Aleyrodidae</taxon>
        <taxon>Aleyrodinae</taxon>
        <taxon>Bemisia</taxon>
    </lineage>
</organism>
<feature type="transmembrane region" description="Helical" evidence="1">
    <location>
        <begin position="158"/>
        <end position="178"/>
    </location>
</feature>
<feature type="transmembrane region" description="Helical" evidence="1">
    <location>
        <begin position="229"/>
        <end position="249"/>
    </location>
</feature>
<keyword evidence="1" id="KW-1133">Transmembrane helix</keyword>
<keyword evidence="1" id="KW-0812">Transmembrane</keyword>
<evidence type="ECO:0000313" key="2">
    <source>
        <dbReference type="EMBL" id="CAH0392705.1"/>
    </source>
</evidence>
<gene>
    <name evidence="2" type="ORF">BEMITA_LOCUS11187</name>
</gene>
<dbReference type="AlphaFoldDB" id="A0A9P0F584"/>
<proteinExistence type="predicted"/>
<reference evidence="2" key="1">
    <citation type="submission" date="2021-12" db="EMBL/GenBank/DDBJ databases">
        <authorList>
            <person name="King R."/>
        </authorList>
    </citation>
    <scope>NUCLEOTIDE SEQUENCE</scope>
</reference>
<keyword evidence="3" id="KW-1185">Reference proteome</keyword>
<dbReference type="Gene3D" id="1.10.287.70">
    <property type="match status" value="1"/>
</dbReference>
<dbReference type="Proteomes" id="UP001152759">
    <property type="component" value="Chromosome 7"/>
</dbReference>
<accession>A0A9P0F584</accession>
<sequence length="378" mass="42465">MVFVTLWLEGDELFTSKRLTEITPNKKHGVRILTDVFWNVSRDEELVLWTVWSILLPSIYNQLQSALNCKVEVTNFMSLEDEMLAEDEIGQKSGVDLRLTNAALTQLTSDYSKYDFTPAVESSALCIAVPHSQLVPQCFVVFRTHSPEAIMFFRSFSLATWILILTVVGAFVIVHYVYQLSQYKVHATLYSQAEVDLYESTSALLTVYSYFMCGIPPRVLLGRLFTGKILFIISSFSAILIATILQGGMTKLLLSKVHYPEIDTLEDLEKSNIFIQVLDIATSSTFFSAHEGLKSKLSNTLNYCQISLAVQADYSNTYYDIYSSRTDNHVEAAFLNHGDGSGSLLLCAIQIQNKNNLCNFLQDFSNFIGKKVSCTGNV</sequence>
<evidence type="ECO:0000256" key="1">
    <source>
        <dbReference type="SAM" id="Phobius"/>
    </source>
</evidence>
<name>A0A9P0F584_BEMTA</name>
<evidence type="ECO:0000313" key="3">
    <source>
        <dbReference type="Proteomes" id="UP001152759"/>
    </source>
</evidence>
<keyword evidence="1" id="KW-0472">Membrane</keyword>